<evidence type="ECO:0000313" key="11">
    <source>
        <dbReference type="EMBL" id="QDU62407.1"/>
    </source>
</evidence>
<reference evidence="11 12" key="1">
    <citation type="submission" date="2019-02" db="EMBL/GenBank/DDBJ databases">
        <title>Deep-cultivation of Planctomycetes and their phenomic and genomic characterization uncovers novel biology.</title>
        <authorList>
            <person name="Wiegand S."/>
            <person name="Jogler M."/>
            <person name="Boedeker C."/>
            <person name="Pinto D."/>
            <person name="Vollmers J."/>
            <person name="Rivas-Marin E."/>
            <person name="Kohn T."/>
            <person name="Peeters S.H."/>
            <person name="Heuer A."/>
            <person name="Rast P."/>
            <person name="Oberbeckmann S."/>
            <person name="Bunk B."/>
            <person name="Jeske O."/>
            <person name="Meyerdierks A."/>
            <person name="Storesund J.E."/>
            <person name="Kallscheuer N."/>
            <person name="Luecker S."/>
            <person name="Lage O.M."/>
            <person name="Pohl T."/>
            <person name="Merkel B.J."/>
            <person name="Hornburger P."/>
            <person name="Mueller R.-W."/>
            <person name="Bruemmer F."/>
            <person name="Labrenz M."/>
            <person name="Spormann A.M."/>
            <person name="Op den Camp H."/>
            <person name="Overmann J."/>
            <person name="Amann R."/>
            <person name="Jetten M.S.M."/>
            <person name="Mascher T."/>
            <person name="Medema M.H."/>
            <person name="Devos D.P."/>
            <person name="Kaster A.-K."/>
            <person name="Ovreas L."/>
            <person name="Rohde M."/>
            <person name="Galperin M.Y."/>
            <person name="Jogler C."/>
        </authorList>
    </citation>
    <scope>NUCLEOTIDE SEQUENCE [LARGE SCALE GENOMIC DNA]</scope>
    <source>
        <strain evidence="11 12">Pan216</strain>
    </source>
</reference>
<keyword evidence="8 9" id="KW-0051">Antiviral defense</keyword>
<evidence type="ECO:0000256" key="3">
    <source>
        <dbReference type="ARBA" id="ARBA00022722"/>
    </source>
</evidence>
<sequence>MNVLVAYDVATSTPEGERRLRHIAKICEDFGQRVQYSVFECVLGETQWVTFRHRLLSEMKADEDSLRFYMIPGRFADSTETHGRDRRIDFEGPLIV</sequence>
<dbReference type="RefSeq" id="WP_145259138.1">
    <property type="nucleotide sequence ID" value="NZ_CP036279.1"/>
</dbReference>
<evidence type="ECO:0000256" key="2">
    <source>
        <dbReference type="ARBA" id="ARBA00009959"/>
    </source>
</evidence>
<dbReference type="PIRSF" id="PIRSF032582">
    <property type="entry name" value="Cas2"/>
    <property type="match status" value="1"/>
</dbReference>
<comment type="similarity">
    <text evidence="2 9 10">Belongs to the CRISPR-associated endoribonuclease Cas2 protein family.</text>
</comment>
<dbReference type="InterPro" id="IPR021127">
    <property type="entry name" value="CRISPR_associated_Cas2"/>
</dbReference>
<dbReference type="EMBL" id="CP036279">
    <property type="protein sequence ID" value="QDU62407.1"/>
    <property type="molecule type" value="Genomic_DNA"/>
</dbReference>
<evidence type="ECO:0000313" key="12">
    <source>
        <dbReference type="Proteomes" id="UP000317093"/>
    </source>
</evidence>
<keyword evidence="4 9" id="KW-0479">Metal-binding</keyword>
<dbReference type="NCBIfam" id="TIGR01573">
    <property type="entry name" value="cas2"/>
    <property type="match status" value="1"/>
</dbReference>
<dbReference type="PANTHER" id="PTHR34405">
    <property type="entry name" value="CRISPR-ASSOCIATED ENDORIBONUCLEASE CAS2"/>
    <property type="match status" value="1"/>
</dbReference>
<comment type="cofactor">
    <cofactor evidence="1 9">
        <name>Mg(2+)</name>
        <dbReference type="ChEBI" id="CHEBI:18420"/>
    </cofactor>
</comment>
<keyword evidence="12" id="KW-1185">Reference proteome</keyword>
<keyword evidence="6 9" id="KW-0378">Hydrolase</keyword>
<dbReference type="AlphaFoldDB" id="A0A518B606"/>
<dbReference type="InterPro" id="IPR019199">
    <property type="entry name" value="Virulence_VapD/CRISPR_Cas2"/>
</dbReference>
<comment type="function">
    <text evidence="9">CRISPR (clustered regularly interspaced short palindromic repeat), is an adaptive immune system that provides protection against mobile genetic elements (viruses, transposable elements and conjugative plasmids). CRISPR clusters contain sequences complementary to antecedent mobile elements and target invading nucleic acids. CRISPR clusters are transcribed and processed into CRISPR RNA (crRNA). Functions as a ssRNA-specific endoribonuclease. Involved in the integration of spacer DNA into the CRISPR cassette.</text>
</comment>
<dbReference type="GO" id="GO:0051607">
    <property type="term" value="P:defense response to virus"/>
    <property type="evidence" value="ECO:0007669"/>
    <property type="project" value="UniProtKB-UniRule"/>
</dbReference>
<proteinExistence type="inferred from homology"/>
<dbReference type="OrthoDB" id="9798176at2"/>
<evidence type="ECO:0000256" key="8">
    <source>
        <dbReference type="ARBA" id="ARBA00023118"/>
    </source>
</evidence>
<gene>
    <name evidence="11" type="primary">cas2_2</name>
    <name evidence="9" type="synonym">cas2</name>
    <name evidence="11" type="ORF">Pan216_32740</name>
</gene>
<organism evidence="11 12">
    <name type="scientific">Kolteria novifilia</name>
    <dbReference type="NCBI Taxonomy" id="2527975"/>
    <lineage>
        <taxon>Bacteria</taxon>
        <taxon>Pseudomonadati</taxon>
        <taxon>Planctomycetota</taxon>
        <taxon>Planctomycetia</taxon>
        <taxon>Kolteriales</taxon>
        <taxon>Kolteriaceae</taxon>
        <taxon>Kolteria</taxon>
    </lineage>
</organism>
<dbReference type="GO" id="GO:0046872">
    <property type="term" value="F:metal ion binding"/>
    <property type="evidence" value="ECO:0007669"/>
    <property type="project" value="UniProtKB-UniRule"/>
</dbReference>
<dbReference type="HAMAP" id="MF_01471">
    <property type="entry name" value="Cas2"/>
    <property type="match status" value="1"/>
</dbReference>
<evidence type="ECO:0000256" key="9">
    <source>
        <dbReference type="HAMAP-Rule" id="MF_01471"/>
    </source>
</evidence>
<evidence type="ECO:0000256" key="4">
    <source>
        <dbReference type="ARBA" id="ARBA00022723"/>
    </source>
</evidence>
<dbReference type="PANTHER" id="PTHR34405:SF3">
    <property type="entry name" value="CRISPR-ASSOCIATED ENDORIBONUCLEASE CAS2 3"/>
    <property type="match status" value="1"/>
</dbReference>
<keyword evidence="7 9" id="KW-0460">Magnesium</keyword>
<keyword evidence="3 9" id="KW-0540">Nuclease</keyword>
<evidence type="ECO:0000256" key="7">
    <source>
        <dbReference type="ARBA" id="ARBA00022842"/>
    </source>
</evidence>
<protein>
    <recommendedName>
        <fullName evidence="9">CRISPR-associated endoribonuclease Cas2</fullName>
        <ecNumber evidence="9">3.1.-.-</ecNumber>
    </recommendedName>
</protein>
<evidence type="ECO:0000256" key="5">
    <source>
        <dbReference type="ARBA" id="ARBA00022759"/>
    </source>
</evidence>
<accession>A0A518B606</accession>
<dbReference type="GO" id="GO:0004521">
    <property type="term" value="F:RNA endonuclease activity"/>
    <property type="evidence" value="ECO:0007669"/>
    <property type="project" value="UniProtKB-UniRule"/>
</dbReference>
<dbReference type="Gene3D" id="3.30.70.240">
    <property type="match status" value="1"/>
</dbReference>
<dbReference type="SUPFAM" id="SSF143430">
    <property type="entry name" value="TTP0101/SSO1404-like"/>
    <property type="match status" value="1"/>
</dbReference>
<dbReference type="CDD" id="cd09725">
    <property type="entry name" value="Cas2_I_II_III"/>
    <property type="match status" value="1"/>
</dbReference>
<name>A0A518B606_9BACT</name>
<dbReference type="GO" id="GO:0043571">
    <property type="term" value="P:maintenance of CRISPR repeat elements"/>
    <property type="evidence" value="ECO:0007669"/>
    <property type="project" value="UniProtKB-UniRule"/>
</dbReference>
<evidence type="ECO:0000256" key="1">
    <source>
        <dbReference type="ARBA" id="ARBA00001946"/>
    </source>
</evidence>
<dbReference type="KEGG" id="knv:Pan216_32740"/>
<keyword evidence="5 9" id="KW-0255">Endonuclease</keyword>
<evidence type="ECO:0000256" key="6">
    <source>
        <dbReference type="ARBA" id="ARBA00022801"/>
    </source>
</evidence>
<feature type="binding site" evidence="9">
    <location>
        <position position="8"/>
    </location>
    <ligand>
        <name>Mg(2+)</name>
        <dbReference type="ChEBI" id="CHEBI:18420"/>
        <note>catalytic</note>
    </ligand>
</feature>
<dbReference type="Proteomes" id="UP000317093">
    <property type="component" value="Chromosome"/>
</dbReference>
<evidence type="ECO:0000256" key="10">
    <source>
        <dbReference type="PIRNR" id="PIRNR032582"/>
    </source>
</evidence>
<dbReference type="GO" id="GO:0016787">
    <property type="term" value="F:hydrolase activity"/>
    <property type="evidence" value="ECO:0007669"/>
    <property type="project" value="UniProtKB-KW"/>
</dbReference>
<dbReference type="EC" id="3.1.-.-" evidence="9"/>
<dbReference type="Pfam" id="PF09827">
    <property type="entry name" value="CRISPR_Cas2"/>
    <property type="match status" value="1"/>
</dbReference>
<comment type="subunit">
    <text evidence="9">Homodimer, forms a heterotetramer with a Cas1 homodimer.</text>
</comment>